<dbReference type="InterPro" id="IPR043426">
    <property type="entry name" value="MltB-like"/>
</dbReference>
<dbReference type="AlphaFoldDB" id="A0A1H8ABP7"/>
<dbReference type="GO" id="GO:0009253">
    <property type="term" value="P:peptidoglycan catabolic process"/>
    <property type="evidence" value="ECO:0007669"/>
    <property type="project" value="TreeGrafter"/>
</dbReference>
<accession>A0A1H8ABP7</accession>
<dbReference type="Pfam" id="PF13406">
    <property type="entry name" value="SLT_2"/>
    <property type="match status" value="1"/>
</dbReference>
<organism evidence="3 4">
    <name type="scientific">Pseudorhodobacter antarcticus</name>
    <dbReference type="NCBI Taxonomy" id="1077947"/>
    <lineage>
        <taxon>Bacteria</taxon>
        <taxon>Pseudomonadati</taxon>
        <taxon>Pseudomonadota</taxon>
        <taxon>Alphaproteobacteria</taxon>
        <taxon>Rhodobacterales</taxon>
        <taxon>Paracoccaceae</taxon>
        <taxon>Pseudorhodobacter</taxon>
    </lineage>
</organism>
<dbReference type="PANTHER" id="PTHR30163:SF8">
    <property type="entry name" value="LYTIC MUREIN TRANSGLYCOSYLASE"/>
    <property type="match status" value="1"/>
</dbReference>
<feature type="signal peptide" evidence="1">
    <location>
        <begin position="1"/>
        <end position="19"/>
    </location>
</feature>
<feature type="chain" id="PRO_5010183820" evidence="1">
    <location>
        <begin position="20"/>
        <end position="126"/>
    </location>
</feature>
<evidence type="ECO:0000313" key="4">
    <source>
        <dbReference type="Proteomes" id="UP000183002"/>
    </source>
</evidence>
<dbReference type="EMBL" id="FOCO01000001">
    <property type="protein sequence ID" value="SEM66977.1"/>
    <property type="molecule type" value="Genomic_DNA"/>
</dbReference>
<dbReference type="GO" id="GO:0008933">
    <property type="term" value="F:peptidoglycan lytic transglycosylase activity"/>
    <property type="evidence" value="ECO:0007669"/>
    <property type="project" value="TreeGrafter"/>
</dbReference>
<keyword evidence="1" id="KW-0732">Signal</keyword>
<dbReference type="PANTHER" id="PTHR30163">
    <property type="entry name" value="MEMBRANE-BOUND LYTIC MUREIN TRANSGLYCOSYLASE B"/>
    <property type="match status" value="1"/>
</dbReference>
<protein>
    <submittedName>
        <fullName evidence="3">Transglycosylase SLT domain-containing protein</fullName>
    </submittedName>
</protein>
<dbReference type="SUPFAM" id="SSF53955">
    <property type="entry name" value="Lysozyme-like"/>
    <property type="match status" value="1"/>
</dbReference>
<gene>
    <name evidence="3" type="ORF">SAMN05216227_100137</name>
</gene>
<keyword evidence="4" id="KW-1185">Reference proteome</keyword>
<sequence>MRLTTLALCALVGSAPAFAAPSGGDFNTFIKAMKTEAAGLTEAEANQFFDALPPDPKVLQADRNQGVFRKPFTEFARSLISQNRIDAGRANAAKHANIFARAQADYGIPQGILLAFWAFETDFGSY</sequence>
<dbReference type="Proteomes" id="UP000183002">
    <property type="component" value="Unassembled WGS sequence"/>
</dbReference>
<dbReference type="InterPro" id="IPR031304">
    <property type="entry name" value="SLT_2"/>
</dbReference>
<dbReference type="STRING" id="1077947.SAMN05216227_100137"/>
<proteinExistence type="predicted"/>
<evidence type="ECO:0000259" key="2">
    <source>
        <dbReference type="Pfam" id="PF13406"/>
    </source>
</evidence>
<feature type="domain" description="Transglycosylase SLT" evidence="2">
    <location>
        <begin position="31"/>
        <end position="126"/>
    </location>
</feature>
<evidence type="ECO:0000313" key="3">
    <source>
        <dbReference type="EMBL" id="SEM66977.1"/>
    </source>
</evidence>
<evidence type="ECO:0000256" key="1">
    <source>
        <dbReference type="SAM" id="SignalP"/>
    </source>
</evidence>
<name>A0A1H8ABP7_9RHOB</name>
<dbReference type="InterPro" id="IPR023346">
    <property type="entry name" value="Lysozyme-like_dom_sf"/>
</dbReference>
<dbReference type="Gene3D" id="1.10.530.10">
    <property type="match status" value="1"/>
</dbReference>
<reference evidence="3 4" key="1">
    <citation type="submission" date="2016-10" db="EMBL/GenBank/DDBJ databases">
        <authorList>
            <person name="de Groot N.N."/>
        </authorList>
    </citation>
    <scope>NUCLEOTIDE SEQUENCE [LARGE SCALE GENOMIC DNA]</scope>
    <source>
        <strain evidence="3 4">CGMCC 1.10836</strain>
    </source>
</reference>